<dbReference type="EMBL" id="HBGJ01026787">
    <property type="protein sequence ID" value="CAD9258696.1"/>
    <property type="molecule type" value="Transcribed_RNA"/>
</dbReference>
<dbReference type="Pfam" id="PF07885">
    <property type="entry name" value="Ion_trans_2"/>
    <property type="match status" value="2"/>
</dbReference>
<evidence type="ECO:0000259" key="11">
    <source>
        <dbReference type="PROSITE" id="PS50222"/>
    </source>
</evidence>
<feature type="transmembrane region" description="Helical" evidence="10">
    <location>
        <begin position="182"/>
        <end position="199"/>
    </location>
</feature>
<feature type="region of interest" description="Disordered" evidence="9">
    <location>
        <begin position="283"/>
        <end position="317"/>
    </location>
</feature>
<dbReference type="PROSITE" id="PS50222">
    <property type="entry name" value="EF_HAND_2"/>
    <property type="match status" value="1"/>
</dbReference>
<evidence type="ECO:0000256" key="8">
    <source>
        <dbReference type="ARBA" id="ARBA00023303"/>
    </source>
</evidence>
<dbReference type="GO" id="GO:0005509">
    <property type="term" value="F:calcium ion binding"/>
    <property type="evidence" value="ECO:0007669"/>
    <property type="project" value="InterPro"/>
</dbReference>
<dbReference type="AlphaFoldDB" id="A0A7S1U8R3"/>
<proteinExistence type="predicted"/>
<feature type="domain" description="EF-hand" evidence="11">
    <location>
        <begin position="221"/>
        <end position="256"/>
    </location>
</feature>
<dbReference type="GO" id="GO:0030322">
    <property type="term" value="P:stabilization of membrane potential"/>
    <property type="evidence" value="ECO:0007669"/>
    <property type="project" value="TreeGrafter"/>
</dbReference>
<evidence type="ECO:0000256" key="3">
    <source>
        <dbReference type="ARBA" id="ARBA00022692"/>
    </source>
</evidence>
<dbReference type="GO" id="GO:0005886">
    <property type="term" value="C:plasma membrane"/>
    <property type="evidence" value="ECO:0007669"/>
    <property type="project" value="TreeGrafter"/>
</dbReference>
<dbReference type="PANTHER" id="PTHR11003:SF291">
    <property type="entry name" value="IP11374P"/>
    <property type="match status" value="1"/>
</dbReference>
<feature type="transmembrane region" description="Helical" evidence="10">
    <location>
        <begin position="74"/>
        <end position="94"/>
    </location>
</feature>
<keyword evidence="3 10" id="KW-0812">Transmembrane</keyword>
<dbReference type="GO" id="GO:0015271">
    <property type="term" value="F:outward rectifier potassium channel activity"/>
    <property type="evidence" value="ECO:0007669"/>
    <property type="project" value="TreeGrafter"/>
</dbReference>
<dbReference type="Gene3D" id="1.10.287.70">
    <property type="match status" value="2"/>
</dbReference>
<dbReference type="PANTHER" id="PTHR11003">
    <property type="entry name" value="POTASSIUM CHANNEL, SUBFAMILY K"/>
    <property type="match status" value="1"/>
</dbReference>
<dbReference type="SUPFAM" id="SSF81324">
    <property type="entry name" value="Voltage-gated potassium channels"/>
    <property type="match status" value="2"/>
</dbReference>
<dbReference type="InterPro" id="IPR018247">
    <property type="entry name" value="EF_Hand_1_Ca_BS"/>
</dbReference>
<keyword evidence="7 10" id="KW-0472">Membrane</keyword>
<dbReference type="InterPro" id="IPR003280">
    <property type="entry name" value="2pore_dom_K_chnl"/>
</dbReference>
<dbReference type="InterPro" id="IPR011992">
    <property type="entry name" value="EF-hand-dom_pair"/>
</dbReference>
<dbReference type="PROSITE" id="PS00018">
    <property type="entry name" value="EF_HAND_1"/>
    <property type="match status" value="1"/>
</dbReference>
<feature type="transmembrane region" description="Helical" evidence="10">
    <location>
        <begin position="462"/>
        <end position="483"/>
    </location>
</feature>
<evidence type="ECO:0000256" key="6">
    <source>
        <dbReference type="ARBA" id="ARBA00023065"/>
    </source>
</evidence>
<dbReference type="SUPFAM" id="SSF47473">
    <property type="entry name" value="EF-hand"/>
    <property type="match status" value="1"/>
</dbReference>
<feature type="transmembrane region" description="Helical" evidence="10">
    <location>
        <begin position="408"/>
        <end position="429"/>
    </location>
</feature>
<accession>A0A7S1U8R3</accession>
<keyword evidence="2" id="KW-0813">Transport</keyword>
<keyword evidence="8" id="KW-0407">Ion channel</keyword>
<dbReference type="GO" id="GO:0022841">
    <property type="term" value="F:potassium ion leak channel activity"/>
    <property type="evidence" value="ECO:0007669"/>
    <property type="project" value="TreeGrafter"/>
</dbReference>
<evidence type="ECO:0000256" key="4">
    <source>
        <dbReference type="ARBA" id="ARBA00022837"/>
    </source>
</evidence>
<evidence type="ECO:0000256" key="9">
    <source>
        <dbReference type="SAM" id="MobiDB-lite"/>
    </source>
</evidence>
<keyword evidence="4" id="KW-0106">Calcium</keyword>
<evidence type="ECO:0000256" key="1">
    <source>
        <dbReference type="ARBA" id="ARBA00004141"/>
    </source>
</evidence>
<dbReference type="GO" id="GO:0005737">
    <property type="term" value="C:cytoplasm"/>
    <property type="evidence" value="ECO:0007669"/>
    <property type="project" value="UniProtKB-ARBA"/>
</dbReference>
<dbReference type="PRINTS" id="PR01333">
    <property type="entry name" value="2POREKCHANEL"/>
</dbReference>
<evidence type="ECO:0000256" key="7">
    <source>
        <dbReference type="ARBA" id="ARBA00023136"/>
    </source>
</evidence>
<keyword evidence="6" id="KW-0406">Ion transport</keyword>
<feature type="region of interest" description="Disordered" evidence="9">
    <location>
        <begin position="1"/>
        <end position="40"/>
    </location>
</feature>
<evidence type="ECO:0000256" key="2">
    <source>
        <dbReference type="ARBA" id="ARBA00022448"/>
    </source>
</evidence>
<protein>
    <recommendedName>
        <fullName evidence="11">EF-hand domain-containing protein</fullName>
    </recommendedName>
</protein>
<sequence length="545" mass="58871">MLGAKISPTPPAPAAEGKDEGEGMASVSRTPTTPTGGGRAAIVRGLSQDLSIIGEKALKENEQKKTAKEMMKRLALTLDLNTICLLIFVGGVIYQHVEDGIEREQLEEQQEDILHVAEDLNMTDAQTSTLLEFSGVDEDLDDFEPMFDPETWDKASSYFFAFSIATTVGYGSFVPTTDESKIFSIFFALITIPLIGYLLQVTGERVLNVMHQMYLISKGVAYDDHVQNALASWDNDGSGSVDAKEIQHGLFILGYNSSYHEIEKIIRSHHVQKLTASIGERLAKMPATRPRSPEGAADDEPSTAASPASEPKSPLLKLSNIGSKVKTTQAFGRAAKSSYVRQEGNHIPTSREGVEPFKAICSAMDVNILAIGCQVWSVAPSPVTDALASAATLMASNPWPAPEQVERFVLAFTIFLLLLFVGAVCFMALENWNYLDSVYFCVMTVTTVGLGDYAPATSAGMAVQIVYCMAGLGITSSVIQSAFKLAQLGYKSVKEEIAEFQESLGEIAAETEAHTAAASKLRTLTKHTSRAYKSLTSSATSELSD</sequence>
<keyword evidence="5 10" id="KW-1133">Transmembrane helix</keyword>
<comment type="subcellular location">
    <subcellularLocation>
        <location evidence="1">Membrane</location>
        <topology evidence="1">Multi-pass membrane protein</topology>
    </subcellularLocation>
</comment>
<evidence type="ECO:0000256" key="5">
    <source>
        <dbReference type="ARBA" id="ARBA00022989"/>
    </source>
</evidence>
<feature type="transmembrane region" description="Helical" evidence="10">
    <location>
        <begin position="155"/>
        <end position="175"/>
    </location>
</feature>
<gene>
    <name evidence="12" type="ORF">PPAR1163_LOCUS17069</name>
</gene>
<feature type="transmembrane region" description="Helical" evidence="10">
    <location>
        <begin position="438"/>
        <end position="456"/>
    </location>
</feature>
<dbReference type="InterPro" id="IPR002048">
    <property type="entry name" value="EF_hand_dom"/>
</dbReference>
<reference evidence="12" key="1">
    <citation type="submission" date="2021-01" db="EMBL/GenBank/DDBJ databases">
        <authorList>
            <person name="Corre E."/>
            <person name="Pelletier E."/>
            <person name="Niang G."/>
            <person name="Scheremetjew M."/>
            <person name="Finn R."/>
            <person name="Kale V."/>
            <person name="Holt S."/>
            <person name="Cochrane G."/>
            <person name="Meng A."/>
            <person name="Brown T."/>
            <person name="Cohen L."/>
        </authorList>
    </citation>
    <scope>NUCLEOTIDE SEQUENCE</scope>
    <source>
        <strain evidence="12">CCMP2877</strain>
    </source>
</reference>
<dbReference type="InterPro" id="IPR013099">
    <property type="entry name" value="K_chnl_dom"/>
</dbReference>
<organism evidence="12">
    <name type="scientific">Phaeomonas parva</name>
    <dbReference type="NCBI Taxonomy" id="124430"/>
    <lineage>
        <taxon>Eukaryota</taxon>
        <taxon>Sar</taxon>
        <taxon>Stramenopiles</taxon>
        <taxon>Ochrophyta</taxon>
        <taxon>Pinguiophyceae</taxon>
        <taxon>Pinguiochrysidales</taxon>
        <taxon>Pinguiochrysidaceae</taxon>
        <taxon>Phaeomonas</taxon>
    </lineage>
</organism>
<evidence type="ECO:0000313" key="12">
    <source>
        <dbReference type="EMBL" id="CAD9258696.1"/>
    </source>
</evidence>
<evidence type="ECO:0000256" key="10">
    <source>
        <dbReference type="SAM" id="Phobius"/>
    </source>
</evidence>
<name>A0A7S1U8R3_9STRA</name>